<evidence type="ECO:0000313" key="10">
    <source>
        <dbReference type="Proteomes" id="UP000203589"/>
    </source>
</evidence>
<dbReference type="KEGG" id="aht:ANTHELSMS3_04771"/>
<accession>A0A222EBU1</accession>
<evidence type="ECO:0000256" key="7">
    <source>
        <dbReference type="ARBA" id="ARBA00023136"/>
    </source>
</evidence>
<keyword evidence="9" id="KW-0614">Plasmid</keyword>
<organism evidence="9 10">
    <name type="scientific">Antarctobacter heliothermus</name>
    <dbReference type="NCBI Taxonomy" id="74033"/>
    <lineage>
        <taxon>Bacteria</taxon>
        <taxon>Pseudomonadati</taxon>
        <taxon>Pseudomonadota</taxon>
        <taxon>Alphaproteobacteria</taxon>
        <taxon>Rhodobacterales</taxon>
        <taxon>Roseobacteraceae</taxon>
        <taxon>Antarctobacter</taxon>
    </lineage>
</organism>
<keyword evidence="4" id="KW-1003">Cell membrane</keyword>
<dbReference type="GO" id="GO:0005886">
    <property type="term" value="C:plasma membrane"/>
    <property type="evidence" value="ECO:0007669"/>
    <property type="project" value="UniProtKB-SubCell"/>
</dbReference>
<evidence type="ECO:0000256" key="2">
    <source>
        <dbReference type="ARBA" id="ARBA00010145"/>
    </source>
</evidence>
<dbReference type="InterPro" id="IPR038770">
    <property type="entry name" value="Na+/solute_symporter_sf"/>
</dbReference>
<dbReference type="InterPro" id="IPR004776">
    <property type="entry name" value="Mem_transp_PIN-like"/>
</dbReference>
<protein>
    <submittedName>
        <fullName evidence="9">Membrane transport protein</fullName>
    </submittedName>
</protein>
<keyword evidence="6 8" id="KW-1133">Transmembrane helix</keyword>
<keyword evidence="7 8" id="KW-0472">Membrane</keyword>
<reference evidence="9 10" key="1">
    <citation type="submission" date="2017-07" db="EMBL/GenBank/DDBJ databases">
        <title>Genome Sequence of Antarctobacter heliothermus Strain SMS3 Isolated from a culture of the Diatom Skeletonema marinoi.</title>
        <authorList>
            <person name="Topel M."/>
            <person name="Pinder M.I.M."/>
            <person name="Johansson O.N."/>
            <person name="Kourtchenko O."/>
            <person name="Godhe A."/>
            <person name="Clarke A.K."/>
        </authorList>
    </citation>
    <scope>NUCLEOTIDE SEQUENCE [LARGE SCALE GENOMIC DNA]</scope>
    <source>
        <strain evidence="9 10">SMS3</strain>
        <plasmid evidence="10">Plasmid psms3-2</plasmid>
    </source>
</reference>
<evidence type="ECO:0000256" key="5">
    <source>
        <dbReference type="ARBA" id="ARBA00022692"/>
    </source>
</evidence>
<feature type="transmembrane region" description="Helical" evidence="8">
    <location>
        <begin position="155"/>
        <end position="176"/>
    </location>
</feature>
<feature type="transmembrane region" description="Helical" evidence="8">
    <location>
        <begin position="63"/>
        <end position="83"/>
    </location>
</feature>
<evidence type="ECO:0000256" key="1">
    <source>
        <dbReference type="ARBA" id="ARBA00004651"/>
    </source>
</evidence>
<dbReference type="EMBL" id="CP022542">
    <property type="protein sequence ID" value="ASP23669.1"/>
    <property type="molecule type" value="Genomic_DNA"/>
</dbReference>
<keyword evidence="5 8" id="KW-0812">Transmembrane</keyword>
<keyword evidence="3" id="KW-0813">Transport</keyword>
<gene>
    <name evidence="9" type="ORF">ANTHELSMS3_04771</name>
</gene>
<dbReference type="PANTHER" id="PTHR36838">
    <property type="entry name" value="AUXIN EFFLUX CARRIER FAMILY PROTEIN"/>
    <property type="match status" value="1"/>
</dbReference>
<keyword evidence="10" id="KW-1185">Reference proteome</keyword>
<dbReference type="Pfam" id="PF03547">
    <property type="entry name" value="Mem_trans"/>
    <property type="match status" value="2"/>
</dbReference>
<name>A0A222EBU1_9RHOB</name>
<dbReference type="OrthoDB" id="3238001at2"/>
<evidence type="ECO:0000313" key="9">
    <source>
        <dbReference type="EMBL" id="ASP23669.1"/>
    </source>
</evidence>
<dbReference type="AlphaFoldDB" id="A0A222EBU1"/>
<dbReference type="Proteomes" id="UP000203589">
    <property type="component" value="Plasmid pSMS3-2"/>
</dbReference>
<proteinExistence type="inferred from homology"/>
<dbReference type="RefSeq" id="WP_094037727.1">
    <property type="nucleotide sequence ID" value="NZ_CP022542.1"/>
</dbReference>
<comment type="similarity">
    <text evidence="2">Belongs to the auxin efflux carrier (TC 2.A.69) family.</text>
</comment>
<feature type="transmembrane region" description="Helical" evidence="8">
    <location>
        <begin position="268"/>
        <end position="291"/>
    </location>
</feature>
<evidence type="ECO:0000256" key="3">
    <source>
        <dbReference type="ARBA" id="ARBA00022448"/>
    </source>
</evidence>
<comment type="subcellular location">
    <subcellularLocation>
        <location evidence="1">Cell membrane</location>
        <topology evidence="1">Multi-pass membrane protein</topology>
    </subcellularLocation>
</comment>
<feature type="transmembrane region" description="Helical" evidence="8">
    <location>
        <begin position="211"/>
        <end position="231"/>
    </location>
</feature>
<dbReference type="Gene3D" id="1.20.1530.20">
    <property type="match status" value="1"/>
</dbReference>
<evidence type="ECO:0000256" key="6">
    <source>
        <dbReference type="ARBA" id="ARBA00022989"/>
    </source>
</evidence>
<dbReference type="GO" id="GO:0055085">
    <property type="term" value="P:transmembrane transport"/>
    <property type="evidence" value="ECO:0007669"/>
    <property type="project" value="InterPro"/>
</dbReference>
<feature type="transmembrane region" description="Helical" evidence="8">
    <location>
        <begin position="182"/>
        <end position="204"/>
    </location>
</feature>
<evidence type="ECO:0000256" key="8">
    <source>
        <dbReference type="SAM" id="Phobius"/>
    </source>
</evidence>
<geneLocation type="plasmid" evidence="10">
    <name>psms3-2</name>
</geneLocation>
<feature type="transmembrane region" description="Helical" evidence="8">
    <location>
        <begin position="95"/>
        <end position="114"/>
    </location>
</feature>
<sequence length="292" mass="30497">MIAVLLAVMAPIFMVAAIGYGWIRMGQPFDNHFVTALVAYVGTPCLLLRTFNQGAIGLDDFGSMLVAAVALLVALSLAGLLLLPRLGLPIRDYLPVLMFPNVANMGLPVVLFAYGQDALALAMVVWVVQVIAHNTIGIAIHSGTARAGTLLRLPVVYALALGLTIVATGIHLPLWITRAVDLMGNLTIPLMLMALGASIARLSVHRLGRSVLASGLRIAGGAACAMLVAWAMGLDDLARGVLILQGSMPVAVLSYIYSERFGHSGDEIAGAVVVSTVASLFTVPLLVGLLAV</sequence>
<dbReference type="PANTHER" id="PTHR36838:SF1">
    <property type="entry name" value="SLR1864 PROTEIN"/>
    <property type="match status" value="1"/>
</dbReference>
<feature type="transmembrane region" description="Helical" evidence="8">
    <location>
        <begin position="120"/>
        <end position="143"/>
    </location>
</feature>
<evidence type="ECO:0000256" key="4">
    <source>
        <dbReference type="ARBA" id="ARBA00022475"/>
    </source>
</evidence>
<feature type="transmembrane region" description="Helical" evidence="8">
    <location>
        <begin position="6"/>
        <end position="23"/>
    </location>
</feature>